<evidence type="ECO:0000313" key="2">
    <source>
        <dbReference type="EMBL" id="KAK7488933.1"/>
    </source>
</evidence>
<gene>
    <name evidence="2" type="ORF">BaRGS_00019890</name>
</gene>
<proteinExistence type="predicted"/>
<dbReference type="AlphaFoldDB" id="A0ABD0KNV3"/>
<comment type="caution">
    <text evidence="2">The sequence shown here is derived from an EMBL/GenBank/DDBJ whole genome shotgun (WGS) entry which is preliminary data.</text>
</comment>
<feature type="domain" description="Immunoglobulin V-set" evidence="1">
    <location>
        <begin position="12"/>
        <end position="121"/>
    </location>
</feature>
<protein>
    <recommendedName>
        <fullName evidence="1">Immunoglobulin V-set domain-containing protein</fullName>
    </recommendedName>
</protein>
<dbReference type="Gene3D" id="2.60.40.10">
    <property type="entry name" value="Immunoglobulins"/>
    <property type="match status" value="1"/>
</dbReference>
<reference evidence="2 3" key="1">
    <citation type="journal article" date="2023" name="Sci. Data">
        <title>Genome assembly of the Korean intertidal mud-creeper Batillaria attramentaria.</title>
        <authorList>
            <person name="Patra A.K."/>
            <person name="Ho P.T."/>
            <person name="Jun S."/>
            <person name="Lee S.J."/>
            <person name="Kim Y."/>
            <person name="Won Y.J."/>
        </authorList>
    </citation>
    <scope>NUCLEOTIDE SEQUENCE [LARGE SCALE GENOMIC DNA]</scope>
    <source>
        <tissue evidence="2">Foot muscle</tissue>
    </source>
</reference>
<name>A0ABD0KNV3_9CAEN</name>
<dbReference type="EMBL" id="JACVVK020000145">
    <property type="protein sequence ID" value="KAK7488933.1"/>
    <property type="molecule type" value="Genomic_DNA"/>
</dbReference>
<dbReference type="InterPro" id="IPR013783">
    <property type="entry name" value="Ig-like_fold"/>
</dbReference>
<sequence>MKPSSGSLSLSSTATGGRVEITCKFHPSIEDKDLITINMNRTLDGDTGGEQKLAGTRTKRTFDHSGDEVKGSEVNGSIEQRFLTFTMPLATCQDAGMYICYTQYYDGTKVFTSENSQNLTVTVDPGQATMGATPKLTVYSYNTFLSLTCSGDVGTVDDTTKVQWIWEYKESQGTSWYQVHDEEVTLKSSTPSGPGDCARYQVSKFDRALITEDTGKTFRCFVRRNGSTIQDFHQYAGTYTINTVLKPGMTTTTAANTRNVQNGGMRVDTSSSYTVTTSLTAALMFLHSLSAL</sequence>
<dbReference type="InterPro" id="IPR013106">
    <property type="entry name" value="Ig_V-set"/>
</dbReference>
<accession>A0ABD0KNV3</accession>
<keyword evidence="3" id="KW-1185">Reference proteome</keyword>
<organism evidence="2 3">
    <name type="scientific">Batillaria attramentaria</name>
    <dbReference type="NCBI Taxonomy" id="370345"/>
    <lineage>
        <taxon>Eukaryota</taxon>
        <taxon>Metazoa</taxon>
        <taxon>Spiralia</taxon>
        <taxon>Lophotrochozoa</taxon>
        <taxon>Mollusca</taxon>
        <taxon>Gastropoda</taxon>
        <taxon>Caenogastropoda</taxon>
        <taxon>Sorbeoconcha</taxon>
        <taxon>Cerithioidea</taxon>
        <taxon>Batillariidae</taxon>
        <taxon>Batillaria</taxon>
    </lineage>
</organism>
<evidence type="ECO:0000313" key="3">
    <source>
        <dbReference type="Proteomes" id="UP001519460"/>
    </source>
</evidence>
<dbReference type="Proteomes" id="UP001519460">
    <property type="component" value="Unassembled WGS sequence"/>
</dbReference>
<dbReference type="Pfam" id="PF07686">
    <property type="entry name" value="V-set"/>
    <property type="match status" value="1"/>
</dbReference>
<evidence type="ECO:0000259" key="1">
    <source>
        <dbReference type="Pfam" id="PF07686"/>
    </source>
</evidence>